<dbReference type="SUPFAM" id="SSF82051">
    <property type="entry name" value="Obg GTP-binding protein N-terminal domain"/>
    <property type="match status" value="1"/>
</dbReference>
<keyword evidence="2" id="KW-0690">Ribosome biogenesis</keyword>
<dbReference type="InterPro" id="IPR045086">
    <property type="entry name" value="OBG_GTPase"/>
</dbReference>
<dbReference type="PROSITE" id="PS51710">
    <property type="entry name" value="G_OBG"/>
    <property type="match status" value="1"/>
</dbReference>
<accession>A0ABM4LTN9</accession>
<sequence>MAGWNVGLEKQTEDIQPAALPPHRLCVPTANKPGSHRQRVDGVTLQRAWPWVCFYGLGAMIPSRLFSARLRLLEGMGRWTPSTQAVLGPGWLLPQHASPRLLSVSCADGAKHQEPRRKKLLSEKQLKRHFVDHRRVLVRGGRGGDGVSCFHSEPRKEFGGPDGGDGGNGGHVILRVDQQVKSLASVLSRYQGFDGEDGGRKNCFGRNGALLYIRVPLGTLVKEGHEVVADLSHPGDEYVAALGGAGGKGNRFFLANDNRAPVTCTPGQPGQERVLFLELKTVAHAGMVGFPNAGKSSLLRAISNAKPTVASYPFTTLNPHVGIVHYEDHQQIAVADIPGLVRGAHRNRGLGCAFLRHVERCRFLLFVVDLSVPEPWTQVEDLKYELEKYEEGLSARPHAIVANKVDLPEARARLPRLQARLGQKAIALSAATGENLEELLLRLKDLHEEHVANELARGRQPLRW</sequence>
<dbReference type="InterPro" id="IPR027417">
    <property type="entry name" value="P-loop_NTPase"/>
</dbReference>
<dbReference type="NCBIfam" id="TIGR02729">
    <property type="entry name" value="Obg_CgtA"/>
    <property type="match status" value="1"/>
</dbReference>
<dbReference type="Gene3D" id="3.40.50.300">
    <property type="entry name" value="P-loop containing nucleotide triphosphate hydrolases"/>
    <property type="match status" value="1"/>
</dbReference>
<evidence type="ECO:0000256" key="4">
    <source>
        <dbReference type="ARBA" id="ARBA00023134"/>
    </source>
</evidence>
<evidence type="ECO:0000259" key="5">
    <source>
        <dbReference type="PROSITE" id="PS51710"/>
    </source>
</evidence>
<name>A0ABM4LTN9_EQUPR</name>
<dbReference type="CDD" id="cd01898">
    <property type="entry name" value="Obg"/>
    <property type="match status" value="1"/>
</dbReference>
<keyword evidence="4" id="KW-0342">GTP-binding</keyword>
<dbReference type="PANTHER" id="PTHR11702:SF31">
    <property type="entry name" value="MITOCHONDRIAL RIBOSOME-ASSOCIATED GTPASE 2"/>
    <property type="match status" value="1"/>
</dbReference>
<dbReference type="Gene3D" id="2.70.210.12">
    <property type="entry name" value="GTP1/OBG domain"/>
    <property type="match status" value="1"/>
</dbReference>
<dbReference type="InterPro" id="IPR006073">
    <property type="entry name" value="GTP-bd"/>
</dbReference>
<dbReference type="PANTHER" id="PTHR11702">
    <property type="entry name" value="DEVELOPMENTALLY REGULATED GTP-BINDING PROTEIN-RELATED"/>
    <property type="match status" value="1"/>
</dbReference>
<evidence type="ECO:0000313" key="8">
    <source>
        <dbReference type="RefSeq" id="XP_070443806.1"/>
    </source>
</evidence>
<organism evidence="7 8">
    <name type="scientific">Equus przewalskii</name>
    <name type="common">Przewalski's horse</name>
    <name type="synonym">Equus caballus przewalskii</name>
    <dbReference type="NCBI Taxonomy" id="9798"/>
    <lineage>
        <taxon>Eukaryota</taxon>
        <taxon>Metazoa</taxon>
        <taxon>Chordata</taxon>
        <taxon>Craniata</taxon>
        <taxon>Vertebrata</taxon>
        <taxon>Euteleostomi</taxon>
        <taxon>Mammalia</taxon>
        <taxon>Eutheria</taxon>
        <taxon>Laurasiatheria</taxon>
        <taxon>Perissodactyla</taxon>
        <taxon>Equidae</taxon>
        <taxon>Equus</taxon>
    </lineage>
</organism>
<dbReference type="PRINTS" id="PR00326">
    <property type="entry name" value="GTP1OBG"/>
</dbReference>
<dbReference type="Pfam" id="PF01018">
    <property type="entry name" value="GTP1_OBG"/>
    <property type="match status" value="1"/>
</dbReference>
<evidence type="ECO:0000259" key="6">
    <source>
        <dbReference type="PROSITE" id="PS51883"/>
    </source>
</evidence>
<reference evidence="8" key="1">
    <citation type="submission" date="2025-08" db="UniProtKB">
        <authorList>
            <consortium name="RefSeq"/>
        </authorList>
    </citation>
    <scope>IDENTIFICATION</scope>
    <source>
        <tissue evidence="8">Blood</tissue>
    </source>
</reference>
<dbReference type="Proteomes" id="UP001652662">
    <property type="component" value="Chromosome 21"/>
</dbReference>
<evidence type="ECO:0000313" key="7">
    <source>
        <dbReference type="Proteomes" id="UP001652662"/>
    </source>
</evidence>
<comment type="similarity">
    <text evidence="1">Belongs to the TRAFAC class OBG-HflX-like GTPase superfamily. OBG GTPase family.</text>
</comment>
<dbReference type="RefSeq" id="XP_070443806.1">
    <property type="nucleotide sequence ID" value="XM_070587705.1"/>
</dbReference>
<proteinExistence type="inferred from homology"/>
<evidence type="ECO:0000256" key="1">
    <source>
        <dbReference type="ARBA" id="ARBA00007699"/>
    </source>
</evidence>
<dbReference type="InterPro" id="IPR014100">
    <property type="entry name" value="GTP-bd_Obg/CgtA"/>
</dbReference>
<keyword evidence="3" id="KW-0547">Nucleotide-binding</keyword>
<dbReference type="InterPro" id="IPR036726">
    <property type="entry name" value="GTP1_OBG_dom_sf"/>
</dbReference>
<keyword evidence="7" id="KW-1185">Reference proteome</keyword>
<dbReference type="Pfam" id="PF01926">
    <property type="entry name" value="MMR_HSR1"/>
    <property type="match status" value="1"/>
</dbReference>
<feature type="domain" description="OBG-type G" evidence="5">
    <location>
        <begin position="283"/>
        <end position="448"/>
    </location>
</feature>
<dbReference type="InterPro" id="IPR006169">
    <property type="entry name" value="GTP1_OBG_dom"/>
</dbReference>
<dbReference type="HAMAP" id="MF_01454">
    <property type="entry name" value="GTPase_Obg"/>
    <property type="match status" value="1"/>
</dbReference>
<protein>
    <submittedName>
        <fullName evidence="8">Mitochondrial ribosome-associated GTPase 2 isoform X1</fullName>
    </submittedName>
</protein>
<dbReference type="NCBIfam" id="NF008956">
    <property type="entry name" value="PRK12299.1"/>
    <property type="match status" value="1"/>
</dbReference>
<feature type="domain" description="Obg" evidence="6">
    <location>
        <begin position="128"/>
        <end position="282"/>
    </location>
</feature>
<evidence type="ECO:0000256" key="3">
    <source>
        <dbReference type="ARBA" id="ARBA00022741"/>
    </source>
</evidence>
<dbReference type="GeneID" id="103550976"/>
<dbReference type="SUPFAM" id="SSF52540">
    <property type="entry name" value="P-loop containing nucleoside triphosphate hydrolases"/>
    <property type="match status" value="1"/>
</dbReference>
<dbReference type="InterPro" id="IPR031167">
    <property type="entry name" value="G_OBG"/>
</dbReference>
<dbReference type="PROSITE" id="PS51883">
    <property type="entry name" value="OBG"/>
    <property type="match status" value="1"/>
</dbReference>
<evidence type="ECO:0000256" key="2">
    <source>
        <dbReference type="ARBA" id="ARBA00022517"/>
    </source>
</evidence>
<gene>
    <name evidence="8" type="primary">MTG2</name>
</gene>